<organism evidence="1 2">
    <name type="scientific">Sphingobacterium siyangense</name>
    <dbReference type="NCBI Taxonomy" id="459529"/>
    <lineage>
        <taxon>Bacteria</taxon>
        <taxon>Pseudomonadati</taxon>
        <taxon>Bacteroidota</taxon>
        <taxon>Sphingobacteriia</taxon>
        <taxon>Sphingobacteriales</taxon>
        <taxon>Sphingobacteriaceae</taxon>
        <taxon>Sphingobacterium</taxon>
    </lineage>
</organism>
<dbReference type="Proteomes" id="UP000286402">
    <property type="component" value="Unassembled WGS sequence"/>
</dbReference>
<sequence>MGAKDRTVLKDFDDFYFQSTQVYIIRYIYCMFVSDGVLLGKDNSWLWIILSEKGRREWSTYCW</sequence>
<keyword evidence="2" id="KW-1185">Reference proteome</keyword>
<name>A0A420FDQ3_9SPHI</name>
<dbReference type="AlphaFoldDB" id="A0A420FDQ3"/>
<evidence type="ECO:0000313" key="2">
    <source>
        <dbReference type="Proteomes" id="UP000286402"/>
    </source>
</evidence>
<dbReference type="EMBL" id="MCAQ01000029">
    <property type="protein sequence ID" value="RKF30961.1"/>
    <property type="molecule type" value="Genomic_DNA"/>
</dbReference>
<gene>
    <name evidence="1" type="ORF">BCY89_18720</name>
</gene>
<accession>A0A420FDQ3</accession>
<evidence type="ECO:0000313" key="1">
    <source>
        <dbReference type="EMBL" id="RKF30961.1"/>
    </source>
</evidence>
<protein>
    <submittedName>
        <fullName evidence="1">Uncharacterized protein</fullName>
    </submittedName>
</protein>
<reference evidence="1 2" key="1">
    <citation type="submission" date="2016-07" db="EMBL/GenBank/DDBJ databases">
        <title>Genome analysis of Sphingobacterium siyangense T12B17.</title>
        <authorList>
            <person name="Xu D."/>
            <person name="Su Y."/>
            <person name="Zheng S."/>
        </authorList>
    </citation>
    <scope>NUCLEOTIDE SEQUENCE [LARGE SCALE GENOMIC DNA]</scope>
    <source>
        <strain evidence="1 2">T12B17</strain>
    </source>
</reference>
<proteinExistence type="predicted"/>
<comment type="caution">
    <text evidence="1">The sequence shown here is derived from an EMBL/GenBank/DDBJ whole genome shotgun (WGS) entry which is preliminary data.</text>
</comment>